<reference evidence="7 8" key="1">
    <citation type="journal article" date="2014" name="Antonie Van Leeuwenhoek">
        <title>Fictibacillus enclensis sp. nov., isolated from marine sediment.</title>
        <authorList>
            <person name="Dastager S.G."/>
            <person name="Mawlankar R."/>
            <person name="Srinivasan K."/>
            <person name="Tang S.K."/>
            <person name="Lee J.C."/>
            <person name="Ramana V.V."/>
            <person name="Shouche Y.S."/>
        </authorList>
    </citation>
    <scope>NUCLEOTIDE SEQUENCE [LARGE SCALE GENOMIC DNA]</scope>
    <source>
        <strain evidence="7 8">NIO-1003</strain>
    </source>
</reference>
<dbReference type="AlphaFoldDB" id="A0A0V8J7E3"/>
<dbReference type="GO" id="GO:0032259">
    <property type="term" value="P:methylation"/>
    <property type="evidence" value="ECO:0007669"/>
    <property type="project" value="UniProtKB-KW"/>
</dbReference>
<dbReference type="InterPro" id="IPR050320">
    <property type="entry name" value="N5-glutamine_MTase"/>
</dbReference>
<dbReference type="NCBIfam" id="TIGR03704">
    <property type="entry name" value="PrmC_rel_meth"/>
    <property type="match status" value="1"/>
</dbReference>
<gene>
    <name evidence="7" type="ORF">AS030_10660</name>
</gene>
<sequence length="257" mass="27549">MEVTAFDGIAARLRAAGCVYAEEEARLLLSAAVSPEELDRMTEKRAEGVPLEHVMGHADFCGFRIELDSHVFVPRRRTEFLVHQAAEIIRAGDAVVDLCCGSGAVGAVLAELKPGIRLYATDIDPAAVICARRNVSKADGKVFEGDLYEPLPKVLLGSVNVLVVNAPYVPTNAVSSLPAEARMYEDRIALDGGLDGHDIQRRAAIEAGSWLAPGGSLLMETSSRQSAETWRIFQEQGLSSTVVCSSELQATVVIGTK</sequence>
<dbReference type="PANTHER" id="PTHR18895">
    <property type="entry name" value="HEMK METHYLTRANSFERASE"/>
    <property type="match status" value="1"/>
</dbReference>
<dbReference type="RefSeq" id="WP_061971784.1">
    <property type="nucleotide sequence ID" value="NZ_FMAV01000002.1"/>
</dbReference>
<name>A0A0V8J7E3_9BACL</name>
<dbReference type="Pfam" id="PF05175">
    <property type="entry name" value="MTS"/>
    <property type="match status" value="1"/>
</dbReference>
<evidence type="ECO:0000256" key="4">
    <source>
        <dbReference type="ARBA" id="ARBA00022691"/>
    </source>
</evidence>
<evidence type="ECO:0000256" key="3">
    <source>
        <dbReference type="ARBA" id="ARBA00022679"/>
    </source>
</evidence>
<keyword evidence="8" id="KW-1185">Reference proteome</keyword>
<dbReference type="Proteomes" id="UP000054099">
    <property type="component" value="Unassembled WGS sequence"/>
</dbReference>
<evidence type="ECO:0000256" key="5">
    <source>
        <dbReference type="ARBA" id="ARBA00048391"/>
    </source>
</evidence>
<organism evidence="7 8">
    <name type="scientific">Fictibacillus enclensis</name>
    <dbReference type="NCBI Taxonomy" id="1017270"/>
    <lineage>
        <taxon>Bacteria</taxon>
        <taxon>Bacillati</taxon>
        <taxon>Bacillota</taxon>
        <taxon>Bacilli</taxon>
        <taxon>Bacillales</taxon>
        <taxon>Fictibacillaceae</taxon>
        <taxon>Fictibacillus</taxon>
    </lineage>
</organism>
<dbReference type="InterPro" id="IPR022446">
    <property type="entry name" value="MeTrfrase_put"/>
</dbReference>
<dbReference type="InterPro" id="IPR029063">
    <property type="entry name" value="SAM-dependent_MTases_sf"/>
</dbReference>
<keyword evidence="2" id="KW-0489">Methyltransferase</keyword>
<dbReference type="OrthoDB" id="9800643at2"/>
<keyword evidence="3" id="KW-0808">Transferase</keyword>
<dbReference type="NCBIfam" id="TIGR00536">
    <property type="entry name" value="hemK_fam"/>
    <property type="match status" value="1"/>
</dbReference>
<keyword evidence="4" id="KW-0949">S-adenosyl-L-methionine</keyword>
<dbReference type="SUPFAM" id="SSF53335">
    <property type="entry name" value="S-adenosyl-L-methionine-dependent methyltransferases"/>
    <property type="match status" value="1"/>
</dbReference>
<dbReference type="EMBL" id="LNQN01000002">
    <property type="protein sequence ID" value="KSU83046.1"/>
    <property type="molecule type" value="Genomic_DNA"/>
</dbReference>
<dbReference type="InterPro" id="IPR004556">
    <property type="entry name" value="HemK-like"/>
</dbReference>
<dbReference type="EC" id="2.1.1.297" evidence="1"/>
<dbReference type="GO" id="GO:0102559">
    <property type="term" value="F:peptide chain release factor N(5)-glutamine methyltransferase activity"/>
    <property type="evidence" value="ECO:0007669"/>
    <property type="project" value="UniProtKB-EC"/>
</dbReference>
<proteinExistence type="predicted"/>
<dbReference type="Gene3D" id="3.40.50.150">
    <property type="entry name" value="Vaccinia Virus protein VP39"/>
    <property type="match status" value="1"/>
</dbReference>
<comment type="caution">
    <text evidence="7">The sequence shown here is derived from an EMBL/GenBank/DDBJ whole genome shotgun (WGS) entry which is preliminary data.</text>
</comment>
<dbReference type="InterPro" id="IPR007848">
    <property type="entry name" value="Small_mtfrase_dom"/>
</dbReference>
<dbReference type="CDD" id="cd02440">
    <property type="entry name" value="AdoMet_MTases"/>
    <property type="match status" value="1"/>
</dbReference>
<evidence type="ECO:0000256" key="2">
    <source>
        <dbReference type="ARBA" id="ARBA00022603"/>
    </source>
</evidence>
<comment type="catalytic activity">
    <reaction evidence="5">
        <text>L-glutaminyl-[peptide chain release factor] + S-adenosyl-L-methionine = N(5)-methyl-L-glutaminyl-[peptide chain release factor] + S-adenosyl-L-homocysteine + H(+)</text>
        <dbReference type="Rhea" id="RHEA:42896"/>
        <dbReference type="Rhea" id="RHEA-COMP:10271"/>
        <dbReference type="Rhea" id="RHEA-COMP:10272"/>
        <dbReference type="ChEBI" id="CHEBI:15378"/>
        <dbReference type="ChEBI" id="CHEBI:30011"/>
        <dbReference type="ChEBI" id="CHEBI:57856"/>
        <dbReference type="ChEBI" id="CHEBI:59789"/>
        <dbReference type="ChEBI" id="CHEBI:61891"/>
        <dbReference type="EC" id="2.1.1.297"/>
    </reaction>
</comment>
<evidence type="ECO:0000313" key="8">
    <source>
        <dbReference type="Proteomes" id="UP000054099"/>
    </source>
</evidence>
<evidence type="ECO:0000256" key="1">
    <source>
        <dbReference type="ARBA" id="ARBA00012771"/>
    </source>
</evidence>
<evidence type="ECO:0000259" key="6">
    <source>
        <dbReference type="Pfam" id="PF05175"/>
    </source>
</evidence>
<protein>
    <recommendedName>
        <fullName evidence="1">peptide chain release factor N(5)-glutamine methyltransferase</fullName>
        <ecNumber evidence="1">2.1.1.297</ecNumber>
    </recommendedName>
</protein>
<accession>A0A0V8J7E3</accession>
<feature type="domain" description="Methyltransferase small" evidence="6">
    <location>
        <begin position="78"/>
        <end position="173"/>
    </location>
</feature>
<dbReference type="PANTHER" id="PTHR18895:SF74">
    <property type="entry name" value="MTRF1L RELEASE FACTOR GLUTAMINE METHYLTRANSFERASE"/>
    <property type="match status" value="1"/>
</dbReference>
<evidence type="ECO:0000313" key="7">
    <source>
        <dbReference type="EMBL" id="KSU83046.1"/>
    </source>
</evidence>